<name>A0A1I1JK96_9SPHI</name>
<dbReference type="AlphaFoldDB" id="A0A1I1JK96"/>
<dbReference type="RefSeq" id="WP_090973951.1">
    <property type="nucleotide sequence ID" value="NZ_FOLL01000011.1"/>
</dbReference>
<accession>A0A1I1JK96</accession>
<protein>
    <recommendedName>
        <fullName evidence="3">Tetratricopeptide repeat-containing protein</fullName>
    </recommendedName>
</protein>
<proteinExistence type="predicted"/>
<dbReference type="EMBL" id="FOLL01000011">
    <property type="protein sequence ID" value="SFC45880.1"/>
    <property type="molecule type" value="Genomic_DNA"/>
</dbReference>
<dbReference type="Proteomes" id="UP000199577">
    <property type="component" value="Unassembled WGS sequence"/>
</dbReference>
<gene>
    <name evidence="1" type="ORF">SAMN05421747_111120</name>
</gene>
<evidence type="ECO:0000313" key="2">
    <source>
        <dbReference type="Proteomes" id="UP000199577"/>
    </source>
</evidence>
<dbReference type="OrthoDB" id="594666at2"/>
<evidence type="ECO:0008006" key="3">
    <source>
        <dbReference type="Google" id="ProtNLM"/>
    </source>
</evidence>
<evidence type="ECO:0000313" key="1">
    <source>
        <dbReference type="EMBL" id="SFC45880.1"/>
    </source>
</evidence>
<organism evidence="1 2">
    <name type="scientific">Parapedobacter composti</name>
    <dbReference type="NCBI Taxonomy" id="623281"/>
    <lineage>
        <taxon>Bacteria</taxon>
        <taxon>Pseudomonadati</taxon>
        <taxon>Bacteroidota</taxon>
        <taxon>Sphingobacteriia</taxon>
        <taxon>Sphingobacteriales</taxon>
        <taxon>Sphingobacteriaceae</taxon>
        <taxon>Parapedobacter</taxon>
    </lineage>
</organism>
<keyword evidence="2" id="KW-1185">Reference proteome</keyword>
<dbReference type="STRING" id="623281.SAMN05421747_111120"/>
<reference evidence="1 2" key="1">
    <citation type="submission" date="2016-10" db="EMBL/GenBank/DDBJ databases">
        <authorList>
            <person name="de Groot N.N."/>
        </authorList>
    </citation>
    <scope>NUCLEOTIDE SEQUENCE [LARGE SCALE GENOMIC DNA]</scope>
    <source>
        <strain evidence="1 2">DSM 22900</strain>
    </source>
</reference>
<sequence>MVGEENKDYKALYNQALSDSTGVDGDMLAMLIEKYPYSQPLHYLRVRKQFKEYGTFDSETALLYAGSGDWLYGLILSDGSGPAVPEPEGATGDVPLTGTERAVDELAAVDISITSEGQPAESTPASDAETHITDEGQIAVLMADEPTADAVAGDADDEDFQQPADGRAAVVPVAQATPHEKVSLYHDEHLPYSFLWWLNKTRMEHAHTYQPYAPLNSRPPHASPATLKLDEAQLLDQQIRENIFHLQSPEEKLSDEHRTRTVSFQIPKKTDPVIERFIREEPQIKPPSPDKIDMENKARKSAEDQLTLVTETLAKIYAEQGLYPKAIAIYKKLSLKYPEKSAYFAAQIAELENKLK</sequence>